<dbReference type="HAMAP" id="MF_01077">
    <property type="entry name" value="RimP"/>
    <property type="match status" value="1"/>
</dbReference>
<gene>
    <name evidence="4" type="ORF">B6D57_03710</name>
</gene>
<organism evidence="4 5">
    <name type="scientific">Candidatus Coatesbacteria bacterium 4484_99</name>
    <dbReference type="NCBI Taxonomy" id="1970774"/>
    <lineage>
        <taxon>Bacteria</taxon>
        <taxon>Candidatus Coatesiibacteriota</taxon>
    </lineage>
</organism>
<name>A0A1W9S0U8_9BACT</name>
<dbReference type="Pfam" id="PF02576">
    <property type="entry name" value="RimP_N"/>
    <property type="match status" value="1"/>
</dbReference>
<dbReference type="Gene3D" id="3.30.300.70">
    <property type="entry name" value="RimP-like superfamily, N-terminal"/>
    <property type="match status" value="1"/>
</dbReference>
<evidence type="ECO:0000259" key="3">
    <source>
        <dbReference type="Pfam" id="PF02576"/>
    </source>
</evidence>
<dbReference type="GO" id="GO:0006412">
    <property type="term" value="P:translation"/>
    <property type="evidence" value="ECO:0007669"/>
    <property type="project" value="TreeGrafter"/>
</dbReference>
<dbReference type="InterPro" id="IPR028989">
    <property type="entry name" value="RimP_N"/>
</dbReference>
<dbReference type="Proteomes" id="UP000192611">
    <property type="component" value="Unassembled WGS sequence"/>
</dbReference>
<reference evidence="5" key="1">
    <citation type="submission" date="2017-03" db="EMBL/GenBank/DDBJ databases">
        <title>Novel pathways for hydrocarbon cycling and metabolic interdependencies in hydrothermal sediment communities.</title>
        <authorList>
            <person name="Dombrowski N."/>
            <person name="Seitz K."/>
            <person name="Teske A."/>
            <person name="Baker B."/>
        </authorList>
    </citation>
    <scope>NUCLEOTIDE SEQUENCE [LARGE SCALE GENOMIC DNA]</scope>
</reference>
<feature type="domain" description="Ribosome maturation factor RimP N-terminal" evidence="3">
    <location>
        <begin position="17"/>
        <end position="91"/>
    </location>
</feature>
<evidence type="ECO:0000313" key="5">
    <source>
        <dbReference type="Proteomes" id="UP000192611"/>
    </source>
</evidence>
<keyword evidence="2" id="KW-0690">Ribosome biogenesis</keyword>
<dbReference type="AlphaFoldDB" id="A0A1W9S0U8"/>
<dbReference type="EMBL" id="NATQ01000069">
    <property type="protein sequence ID" value="OQX90325.1"/>
    <property type="molecule type" value="Genomic_DNA"/>
</dbReference>
<protein>
    <recommendedName>
        <fullName evidence="3">Ribosome maturation factor RimP N-terminal domain-containing protein</fullName>
    </recommendedName>
</protein>
<dbReference type="PANTHER" id="PTHR33867">
    <property type="entry name" value="RIBOSOME MATURATION FACTOR RIMP"/>
    <property type="match status" value="1"/>
</dbReference>
<dbReference type="InterPro" id="IPR003728">
    <property type="entry name" value="Ribosome_maturation_RimP"/>
</dbReference>
<dbReference type="GO" id="GO:0005829">
    <property type="term" value="C:cytosol"/>
    <property type="evidence" value="ECO:0007669"/>
    <property type="project" value="TreeGrafter"/>
</dbReference>
<comment type="caution">
    <text evidence="4">The sequence shown here is derived from an EMBL/GenBank/DDBJ whole genome shotgun (WGS) entry which is preliminary data.</text>
</comment>
<evidence type="ECO:0000313" key="4">
    <source>
        <dbReference type="EMBL" id="OQX90325.1"/>
    </source>
</evidence>
<dbReference type="PANTHER" id="PTHR33867:SF1">
    <property type="entry name" value="RIBOSOME MATURATION FACTOR RIMP"/>
    <property type="match status" value="1"/>
</dbReference>
<keyword evidence="1" id="KW-0963">Cytoplasm</keyword>
<evidence type="ECO:0000256" key="2">
    <source>
        <dbReference type="ARBA" id="ARBA00022517"/>
    </source>
</evidence>
<dbReference type="SUPFAM" id="SSF75420">
    <property type="entry name" value="YhbC-like, N-terminal domain"/>
    <property type="match status" value="1"/>
</dbReference>
<sequence>LVMEEKEKVIRELSELVVPILERMGFELYDLQFMKSKRRTIVRIVIDNTDGYVSIEDCASVSSRVGAMLDLKEVRGLEERYVLEVSSPGIERELRNISDCERFINSQVSFRTEDGESGVGRLLNIEGRNCIIDVSGNMRSINFDDFEVIRIKMDLEEELQRKG</sequence>
<evidence type="ECO:0000256" key="1">
    <source>
        <dbReference type="ARBA" id="ARBA00022490"/>
    </source>
</evidence>
<dbReference type="FunFam" id="3.30.300.70:FF:000001">
    <property type="entry name" value="Ribosome maturation factor RimP"/>
    <property type="match status" value="1"/>
</dbReference>
<dbReference type="InterPro" id="IPR035956">
    <property type="entry name" value="RimP_N_sf"/>
</dbReference>
<proteinExistence type="inferred from homology"/>
<accession>A0A1W9S0U8</accession>
<feature type="non-terminal residue" evidence="4">
    <location>
        <position position="1"/>
    </location>
</feature>
<dbReference type="GO" id="GO:0000028">
    <property type="term" value="P:ribosomal small subunit assembly"/>
    <property type="evidence" value="ECO:0007669"/>
    <property type="project" value="TreeGrafter"/>
</dbReference>